<evidence type="ECO:0000259" key="4">
    <source>
        <dbReference type="PROSITE" id="PS50093"/>
    </source>
</evidence>
<organism evidence="5 6">
    <name type="scientific">Hymenobacter nivis</name>
    <dbReference type="NCBI Taxonomy" id="1850093"/>
    <lineage>
        <taxon>Bacteria</taxon>
        <taxon>Pseudomonadati</taxon>
        <taxon>Bacteroidota</taxon>
        <taxon>Cytophagia</taxon>
        <taxon>Cytophagales</taxon>
        <taxon>Hymenobacteraceae</taxon>
        <taxon>Hymenobacter</taxon>
    </lineage>
</organism>
<keyword evidence="3" id="KW-0720">Serine protease</keyword>
<dbReference type="InterPro" id="IPR034075">
    <property type="entry name" value="Glr3161-like_dom"/>
</dbReference>
<dbReference type="GO" id="GO:0004252">
    <property type="term" value="F:serine-type endopeptidase activity"/>
    <property type="evidence" value="ECO:0007669"/>
    <property type="project" value="InterPro"/>
</dbReference>
<evidence type="ECO:0000256" key="3">
    <source>
        <dbReference type="ARBA" id="ARBA00022825"/>
    </source>
</evidence>
<feature type="domain" description="PKD" evidence="4">
    <location>
        <begin position="810"/>
        <end position="879"/>
    </location>
</feature>
<dbReference type="PROSITE" id="PS00138">
    <property type="entry name" value="SUBTILASE_SER"/>
    <property type="match status" value="1"/>
</dbReference>
<feature type="domain" description="PKD" evidence="4">
    <location>
        <begin position="908"/>
        <end position="964"/>
    </location>
</feature>
<dbReference type="OrthoDB" id="622252at2"/>
<dbReference type="Gene3D" id="2.60.40.10">
    <property type="entry name" value="Immunoglobulins"/>
    <property type="match status" value="2"/>
</dbReference>
<dbReference type="CDD" id="cd00146">
    <property type="entry name" value="PKD"/>
    <property type="match status" value="1"/>
</dbReference>
<dbReference type="InterPro" id="IPR000601">
    <property type="entry name" value="PKD_dom"/>
</dbReference>
<dbReference type="InterPro" id="IPR013783">
    <property type="entry name" value="Ig-like_fold"/>
</dbReference>
<dbReference type="GO" id="GO:0006508">
    <property type="term" value="P:proteolysis"/>
    <property type="evidence" value="ECO:0007669"/>
    <property type="project" value="UniProtKB-KW"/>
</dbReference>
<protein>
    <recommendedName>
        <fullName evidence="4">PKD domain-containing protein</fullName>
    </recommendedName>
</protein>
<dbReference type="AlphaFoldDB" id="A0A2Z3GNK1"/>
<dbReference type="InterPro" id="IPR000209">
    <property type="entry name" value="Peptidase_S8/S53_dom"/>
</dbReference>
<keyword evidence="2" id="KW-0378">Hydrolase</keyword>
<dbReference type="NCBIfam" id="NF038128">
    <property type="entry name" value="choice_anch_J"/>
    <property type="match status" value="1"/>
</dbReference>
<dbReference type="Proteomes" id="UP000245999">
    <property type="component" value="Chromosome"/>
</dbReference>
<dbReference type="EMBL" id="CP029145">
    <property type="protein sequence ID" value="AWM34828.1"/>
    <property type="molecule type" value="Genomic_DNA"/>
</dbReference>
<dbReference type="PROSITE" id="PS50093">
    <property type="entry name" value="PKD"/>
    <property type="match status" value="2"/>
</dbReference>
<gene>
    <name evidence="5" type="ORF">DDQ68_19825</name>
</gene>
<dbReference type="SUPFAM" id="SSF52743">
    <property type="entry name" value="Subtilisin-like"/>
    <property type="match status" value="1"/>
</dbReference>
<dbReference type="SMART" id="SM00089">
    <property type="entry name" value="PKD"/>
    <property type="match status" value="2"/>
</dbReference>
<dbReference type="SUPFAM" id="SSF49299">
    <property type="entry name" value="PKD domain"/>
    <property type="match status" value="2"/>
</dbReference>
<sequence>MRSIITLLGLGTCLAAVPLFPRLEAPATGLTAEPRPVADPNSRIGGELQQLYRLWNTAARGQGPQLAAAFPELTLADGNAVLVRITAKDVAALRPALLARGFVVVSDQSKFHFIEGRLPVGQLAPGTAGISALAAQGLLGVLPVFDPINSAGKVLNQADFVLEAARVRGTRPTGYDGTGVRIGVLSDSYNVLGGAAAGVASGDLPANVQVIQDAATGTDEGRAMIELIHDIAPGAGKAFSSVYLGEANFADQIYKLADPTLGNCKIIVDDISYLTEPMFQDGVIAQAVEEVVATRGLAYYSSAGNYADKSSEYAAPTFTATTGGAADLDFGLSTGVTTDTRQPFTIAASGAFKLAIQWSDPFYTVDGVKTDLDAYLVVAHAGAPIKGDTVARAATNNLANQTPGEIISYTNPAAATNTAFNLVLNRRAGTADPARVKYISYGASFTPTKYWTRSGTVTGHHASTSSMSVSAAPSFNRLAPESFTSKGNPTYLFGPLGAPLAAPVVRLKPDFTSIDFVSTTFFGGNATPDPADGLFFSGTSAAAPNAAAVAALLWQAQPTLTQAQLNDRLKATATDLLTPGYDALTGAGLINAYAAVFGLPLAATAPFVETFDNTGLSRAWQIEGHGAGRSLVRTDFAPASAPGQLVLDNFIPTFTIGAGTSEATLRLNLSAAPAPSYVLTFKHKKILGEVDEAMPATFATTSPTDGVALSVDGGANWLRLADLTGANATAAYKTVSVNLTQFATANNLTLGADVRVRFQRYGASLQVDAAVATRRGGRAFDDVTVSGGTGAPVAFFTSSATAEALCPGSTVQFTDASLLTPTAWDWSFPGGTPATSTAQNPVVTYSTAGTYAATLNVTNATGTASTTTSAVVTVSAALPVASFTARQALICPGGKIGFTNTSTQCVGSISWSFPGGTPATSTAQSPVVTYATAGNYTATLTATNTNGSTTKDIPVQVQSTALAIPYVETLAAGIPATWGVINPDNDITWATATNILLKDGTRGSAADMNFYDYGPKVGQRDTLQTPAFNLTQPRAFLRFDVAYAAAGPVAADNNDSLAVDVYTACTNTRLGRVYLKSAANGLPTTLFRQAAYTPTATSQWRTENIDLATYLNQQVYLRFVAFNQYGNHLYLSNVQIGNTVLATKALADSPALQVYPNPVAGGRGLTLALPLGSGTAALRLVDALGRTAWQSTVALSATAATRRSLDAPLAAGLYTVLCQTADGQLYSRRVVVE</sequence>
<dbReference type="CDD" id="cd05562">
    <property type="entry name" value="Peptidases_S53_like"/>
    <property type="match status" value="1"/>
</dbReference>
<dbReference type="KEGG" id="hnv:DDQ68_19825"/>
<keyword evidence="1" id="KW-0645">Protease</keyword>
<dbReference type="Pfam" id="PF00801">
    <property type="entry name" value="PKD"/>
    <property type="match status" value="1"/>
</dbReference>
<evidence type="ECO:0000313" key="5">
    <source>
        <dbReference type="EMBL" id="AWM34828.1"/>
    </source>
</evidence>
<reference evidence="6" key="1">
    <citation type="submission" date="2018-04" db="EMBL/GenBank/DDBJ databases">
        <title>Complete genome of Antarctic heterotrophic bacterium Hymenobacter nivis.</title>
        <authorList>
            <person name="Terashima M."/>
        </authorList>
    </citation>
    <scope>NUCLEOTIDE SEQUENCE [LARGE SCALE GENOMIC DNA]</scope>
    <source>
        <strain evidence="6">NBRC 111535</strain>
    </source>
</reference>
<name>A0A2Z3GNK1_9BACT</name>
<keyword evidence="6" id="KW-1185">Reference proteome</keyword>
<dbReference type="InterPro" id="IPR036852">
    <property type="entry name" value="Peptidase_S8/S53_dom_sf"/>
</dbReference>
<evidence type="ECO:0000313" key="6">
    <source>
        <dbReference type="Proteomes" id="UP000245999"/>
    </source>
</evidence>
<dbReference type="Pfam" id="PF00082">
    <property type="entry name" value="Peptidase_S8"/>
    <property type="match status" value="1"/>
</dbReference>
<dbReference type="Gene3D" id="3.40.50.200">
    <property type="entry name" value="Peptidase S8/S53 domain"/>
    <property type="match status" value="1"/>
</dbReference>
<proteinExistence type="predicted"/>
<accession>A0A2Z3GNK1</accession>
<dbReference type="RefSeq" id="WP_109657851.1">
    <property type="nucleotide sequence ID" value="NZ_CP029145.1"/>
</dbReference>
<dbReference type="Pfam" id="PF18911">
    <property type="entry name" value="PKD_4"/>
    <property type="match status" value="1"/>
</dbReference>
<dbReference type="InterPro" id="IPR023828">
    <property type="entry name" value="Peptidase_S8_Ser-AS"/>
</dbReference>
<evidence type="ECO:0000256" key="2">
    <source>
        <dbReference type="ARBA" id="ARBA00022801"/>
    </source>
</evidence>
<evidence type="ECO:0000256" key="1">
    <source>
        <dbReference type="ARBA" id="ARBA00022670"/>
    </source>
</evidence>
<dbReference type="InterPro" id="IPR022409">
    <property type="entry name" value="PKD/Chitinase_dom"/>
</dbReference>
<dbReference type="InterPro" id="IPR035986">
    <property type="entry name" value="PKD_dom_sf"/>
</dbReference>